<dbReference type="Pfam" id="PF03908">
    <property type="entry name" value="Sec20"/>
    <property type="match status" value="1"/>
</dbReference>
<evidence type="ECO:0000313" key="10">
    <source>
        <dbReference type="EMBL" id="CAG5076671.1"/>
    </source>
</evidence>
<dbReference type="PANTHER" id="PTHR11835">
    <property type="entry name" value="DECARBOXYLATING DEHYDROGENASES-ISOCITRATE, ISOPROPYLMALATE, TARTRATE"/>
    <property type="match status" value="1"/>
</dbReference>
<reference evidence="10" key="1">
    <citation type="submission" date="2021-04" db="EMBL/GenBank/DDBJ databases">
        <authorList>
            <person name="Chebbi M.A.C M."/>
        </authorList>
    </citation>
    <scope>NUCLEOTIDE SEQUENCE</scope>
</reference>
<evidence type="ECO:0000256" key="7">
    <source>
        <dbReference type="ARBA" id="ARBA00023136"/>
    </source>
</evidence>
<dbReference type="Gene3D" id="3.40.718.10">
    <property type="entry name" value="Isopropylmalate Dehydrogenase"/>
    <property type="match status" value="2"/>
</dbReference>
<comment type="subcellular location">
    <subcellularLocation>
        <location evidence="1">Membrane</location>
        <topology evidence="1">Single-pass type IV membrane protein</topology>
    </subcellularLocation>
</comment>
<evidence type="ECO:0000256" key="1">
    <source>
        <dbReference type="ARBA" id="ARBA00004211"/>
    </source>
</evidence>
<dbReference type="Proteomes" id="UP000786811">
    <property type="component" value="Unassembled WGS sequence"/>
</dbReference>
<evidence type="ECO:0000313" key="11">
    <source>
        <dbReference type="Proteomes" id="UP000786811"/>
    </source>
</evidence>
<dbReference type="SUPFAM" id="SSF53659">
    <property type="entry name" value="Isocitrate/Isopropylmalate dehydrogenase-like"/>
    <property type="match status" value="1"/>
</dbReference>
<dbReference type="AlphaFoldDB" id="A0A8J2EDU9"/>
<dbReference type="EMBL" id="CAJNRD030001117">
    <property type="protein sequence ID" value="CAG5076671.1"/>
    <property type="molecule type" value="Genomic_DNA"/>
</dbReference>
<dbReference type="Pfam" id="PF00180">
    <property type="entry name" value="Iso_dh"/>
    <property type="match status" value="2"/>
</dbReference>
<comment type="similarity">
    <text evidence="2">Belongs to the isocitrate and isopropylmalate dehydrogenases family.</text>
</comment>
<keyword evidence="7 8" id="KW-0472">Membrane</keyword>
<comment type="caution">
    <text evidence="10">The sequence shown here is derived from an EMBL/GenBank/DDBJ whole genome shotgun (WGS) entry which is preliminary data.</text>
</comment>
<proteinExistence type="inferred from homology"/>
<keyword evidence="3" id="KW-0813">Transport</keyword>
<keyword evidence="11" id="KW-1185">Reference proteome</keyword>
<dbReference type="GO" id="GO:0006099">
    <property type="term" value="P:tricarboxylic acid cycle"/>
    <property type="evidence" value="ECO:0007669"/>
    <property type="project" value="UniProtKB-KW"/>
</dbReference>
<evidence type="ECO:0000256" key="2">
    <source>
        <dbReference type="ARBA" id="ARBA00007769"/>
    </source>
</evidence>
<dbReference type="PANTHER" id="PTHR11835:SF42">
    <property type="entry name" value="ISOCITRATE DEHYDROGENASE [NAD] SUBUNIT BETA, MITOCHONDRIAL"/>
    <property type="match status" value="1"/>
</dbReference>
<sequence length="460" mass="51346">MALLMRNVCKVLSKTTQNGAVRSFSASKVHHQESLVEQEGKTKCTLIPGDGVGPELVLSVQQVFKAANVPVEFEPYFLSEVNPTLSAPLEQVSNSIARNRVCLKGILATPDHSHTGELQTLNMKLRNKLDLYSNVVHVKSLPGVNSRHKNVDCVIIREQSEGEYSALEHECVKGVVECLKIVTATKSQRIAKFAFDYAVKNNRKKVTCVHKANIMKLGDGLFLKSCQEIAKLYPKHTYSEAVGKNVANPTALILCSVKLLNHINLKRYAVQIREALNRVLNEGKVRTKDLGGQNSTTDFTQAVISALHHLLAVIRQEIVKNHLLVTAIIQTEINVKKKAELMQEVEKRKSQLVFALAAFKKANIVGACVIDKMAKDELMSTSEEQQRMLRKRRDKRGLADTANKVNGTKDELEQQQQAIILSGKLLGKYGRREVTDKALLTLAFIFFLACVAYVLQKRLW</sequence>
<dbReference type="GO" id="GO:0005739">
    <property type="term" value="C:mitochondrion"/>
    <property type="evidence" value="ECO:0007669"/>
    <property type="project" value="TreeGrafter"/>
</dbReference>
<dbReference type="InterPro" id="IPR024084">
    <property type="entry name" value="IsoPropMal-DH-like_dom"/>
</dbReference>
<evidence type="ECO:0000259" key="9">
    <source>
        <dbReference type="SMART" id="SM01329"/>
    </source>
</evidence>
<accession>A0A8J2EDU9</accession>
<evidence type="ECO:0000256" key="6">
    <source>
        <dbReference type="ARBA" id="ARBA00022989"/>
    </source>
</evidence>
<dbReference type="SMART" id="SM01329">
    <property type="entry name" value="Iso_dh"/>
    <property type="match status" value="1"/>
</dbReference>
<keyword evidence="6 8" id="KW-1133">Transmembrane helix</keyword>
<gene>
    <name evidence="10" type="ORF">HICCMSTLAB_LOCUS2247</name>
</gene>
<keyword evidence="5 8" id="KW-0812">Transmembrane</keyword>
<evidence type="ECO:0000256" key="4">
    <source>
        <dbReference type="ARBA" id="ARBA00022532"/>
    </source>
</evidence>
<keyword evidence="4" id="KW-0816">Tricarboxylic acid cycle</keyword>
<dbReference type="OrthoDB" id="10261637at2759"/>
<feature type="domain" description="Isopropylmalate dehydrogenase-like" evidence="9">
    <location>
        <begin position="43"/>
        <end position="303"/>
    </location>
</feature>
<organism evidence="10 11">
    <name type="scientific">Cotesia congregata</name>
    <name type="common">Parasitoid wasp</name>
    <name type="synonym">Apanteles congregatus</name>
    <dbReference type="NCBI Taxonomy" id="51543"/>
    <lineage>
        <taxon>Eukaryota</taxon>
        <taxon>Metazoa</taxon>
        <taxon>Ecdysozoa</taxon>
        <taxon>Arthropoda</taxon>
        <taxon>Hexapoda</taxon>
        <taxon>Insecta</taxon>
        <taxon>Pterygota</taxon>
        <taxon>Neoptera</taxon>
        <taxon>Endopterygota</taxon>
        <taxon>Hymenoptera</taxon>
        <taxon>Apocrita</taxon>
        <taxon>Ichneumonoidea</taxon>
        <taxon>Braconidae</taxon>
        <taxon>Microgastrinae</taxon>
        <taxon>Cotesia</taxon>
    </lineage>
</organism>
<evidence type="ECO:0000256" key="3">
    <source>
        <dbReference type="ARBA" id="ARBA00022448"/>
    </source>
</evidence>
<feature type="transmembrane region" description="Helical" evidence="8">
    <location>
        <begin position="438"/>
        <end position="455"/>
    </location>
</feature>
<evidence type="ECO:0000256" key="5">
    <source>
        <dbReference type="ARBA" id="ARBA00022692"/>
    </source>
</evidence>
<dbReference type="GO" id="GO:0006102">
    <property type="term" value="P:isocitrate metabolic process"/>
    <property type="evidence" value="ECO:0007669"/>
    <property type="project" value="TreeGrafter"/>
</dbReference>
<dbReference type="GO" id="GO:0016020">
    <property type="term" value="C:membrane"/>
    <property type="evidence" value="ECO:0007669"/>
    <property type="project" value="UniProtKB-SubCell"/>
</dbReference>
<dbReference type="InterPro" id="IPR056173">
    <property type="entry name" value="Sec20_C"/>
</dbReference>
<name>A0A8J2EDU9_COTCN</name>
<protein>
    <submittedName>
        <fullName evidence="10">Mitochondrial (Bos taurus)</fullName>
    </submittedName>
</protein>
<evidence type="ECO:0000256" key="8">
    <source>
        <dbReference type="SAM" id="Phobius"/>
    </source>
</evidence>